<reference evidence="3" key="1">
    <citation type="journal article" date="2019" name="Int. J. Syst. Evol. Microbiol.">
        <title>The Global Catalogue of Microorganisms (GCM) 10K type strain sequencing project: providing services to taxonomists for standard genome sequencing and annotation.</title>
        <authorList>
            <consortium name="The Broad Institute Genomics Platform"/>
            <consortium name="The Broad Institute Genome Sequencing Center for Infectious Disease"/>
            <person name="Wu L."/>
            <person name="Ma J."/>
        </authorList>
    </citation>
    <scope>NUCLEOTIDE SEQUENCE [LARGE SCALE GENOMIC DNA]</scope>
    <source>
        <strain evidence="3">CGMCC 1.15480</strain>
    </source>
</reference>
<feature type="transmembrane region" description="Helical" evidence="1">
    <location>
        <begin position="211"/>
        <end position="227"/>
    </location>
</feature>
<evidence type="ECO:0008006" key="4">
    <source>
        <dbReference type="Google" id="ProtNLM"/>
    </source>
</evidence>
<keyword evidence="1" id="KW-1133">Transmembrane helix</keyword>
<evidence type="ECO:0000313" key="2">
    <source>
        <dbReference type="EMBL" id="GGC90623.1"/>
    </source>
</evidence>
<accession>A0ABQ1P5C7</accession>
<dbReference type="RefSeq" id="WP_188667913.1">
    <property type="nucleotide sequence ID" value="NZ_BMJI01000008.1"/>
</dbReference>
<feature type="transmembrane region" description="Helical" evidence="1">
    <location>
        <begin position="121"/>
        <end position="150"/>
    </location>
</feature>
<name>A0ABQ1P5C7_9MICC</name>
<dbReference type="EMBL" id="BMJI01000008">
    <property type="protein sequence ID" value="GGC90623.1"/>
    <property type="molecule type" value="Genomic_DNA"/>
</dbReference>
<gene>
    <name evidence="2" type="ORF">GCM10011512_17040</name>
</gene>
<protein>
    <recommendedName>
        <fullName evidence="4">Integral membrane protein</fullName>
    </recommendedName>
</protein>
<keyword evidence="3" id="KW-1185">Reference proteome</keyword>
<organism evidence="2 3">
    <name type="scientific">Tersicoccus solisilvae</name>
    <dbReference type="NCBI Taxonomy" id="1882339"/>
    <lineage>
        <taxon>Bacteria</taxon>
        <taxon>Bacillati</taxon>
        <taxon>Actinomycetota</taxon>
        <taxon>Actinomycetes</taxon>
        <taxon>Micrococcales</taxon>
        <taxon>Micrococcaceae</taxon>
        <taxon>Tersicoccus</taxon>
    </lineage>
</organism>
<feature type="transmembrane region" description="Helical" evidence="1">
    <location>
        <begin position="187"/>
        <end position="205"/>
    </location>
</feature>
<feature type="transmembrane region" description="Helical" evidence="1">
    <location>
        <begin position="56"/>
        <end position="81"/>
    </location>
</feature>
<sequence>MTAPATTRSTDGLAQFDRTTALWGPITLGTGLLISLAAALFAAFGTGTGVTGPELWAAVGIVVATFGVIAVIEPIAYYPILGRSAMYQAFMIGNIANKLLPAAVIAQTNLGEKPGTRRGELIAGSAIIGAVLVHIVTLILLVGVLGTWLVGVLPPGLIAVTRLYILPAVFGAVTVQAVVATKNPRPTIVAAAVAALMIFVVVPLVPALANFATALAVVITIVIGWFVRRRDTVPAGPPASAGH</sequence>
<comment type="caution">
    <text evidence="2">The sequence shown here is derived from an EMBL/GenBank/DDBJ whole genome shotgun (WGS) entry which is preliminary data.</text>
</comment>
<evidence type="ECO:0000256" key="1">
    <source>
        <dbReference type="SAM" id="Phobius"/>
    </source>
</evidence>
<evidence type="ECO:0000313" key="3">
    <source>
        <dbReference type="Proteomes" id="UP000597761"/>
    </source>
</evidence>
<dbReference type="Proteomes" id="UP000597761">
    <property type="component" value="Unassembled WGS sequence"/>
</dbReference>
<keyword evidence="1" id="KW-0472">Membrane</keyword>
<feature type="transmembrane region" description="Helical" evidence="1">
    <location>
        <begin position="21"/>
        <end position="44"/>
    </location>
</feature>
<proteinExistence type="predicted"/>
<feature type="transmembrane region" description="Helical" evidence="1">
    <location>
        <begin position="156"/>
        <end position="180"/>
    </location>
</feature>
<keyword evidence="1" id="KW-0812">Transmembrane</keyword>